<dbReference type="InterPro" id="IPR050125">
    <property type="entry name" value="GPCR_opsins"/>
</dbReference>
<feature type="transmembrane region" description="Helical" evidence="12">
    <location>
        <begin position="131"/>
        <end position="151"/>
    </location>
</feature>
<dbReference type="EMBL" id="RHFK02000011">
    <property type="protein sequence ID" value="TWW69107.1"/>
    <property type="molecule type" value="Genomic_DNA"/>
</dbReference>
<feature type="transmembrane region" description="Helical" evidence="12">
    <location>
        <begin position="88"/>
        <end position="111"/>
    </location>
</feature>
<evidence type="ECO:0000256" key="5">
    <source>
        <dbReference type="ARBA" id="ARBA00022925"/>
    </source>
</evidence>
<dbReference type="PANTHER" id="PTHR24240">
    <property type="entry name" value="OPSIN"/>
    <property type="match status" value="1"/>
</dbReference>
<feature type="transmembrane region" description="Helical" evidence="12">
    <location>
        <begin position="374"/>
        <end position="398"/>
    </location>
</feature>
<feature type="transmembrane region" description="Helical" evidence="12">
    <location>
        <begin position="179"/>
        <end position="208"/>
    </location>
</feature>
<feature type="transmembrane region" description="Helical" evidence="12">
    <location>
        <begin position="458"/>
        <end position="478"/>
    </location>
</feature>
<evidence type="ECO:0000256" key="9">
    <source>
        <dbReference type="ARBA" id="ARBA00023136"/>
    </source>
</evidence>
<evidence type="ECO:0000313" key="15">
    <source>
        <dbReference type="Proteomes" id="UP000324091"/>
    </source>
</evidence>
<dbReference type="InterPro" id="IPR017452">
    <property type="entry name" value="GPCR_Rhodpsn_7TM"/>
</dbReference>
<feature type="domain" description="G-protein coupled receptors family 1 profile" evidence="13">
    <location>
        <begin position="31"/>
        <end position="287"/>
    </location>
</feature>
<keyword evidence="10 14" id="KW-0675">Receptor</keyword>
<accession>A0A5C6NU20</accession>
<keyword evidence="5" id="KW-0681">Retinal protein</keyword>
<gene>
    <name evidence="14" type="ORF">D4764_19G0009060</name>
</gene>
<protein>
    <submittedName>
        <fullName evidence="14">G-protein coupled receptor 136</fullName>
    </submittedName>
</protein>
<organism evidence="14 15">
    <name type="scientific">Takifugu flavidus</name>
    <name type="common">sansaifugu</name>
    <dbReference type="NCBI Taxonomy" id="433684"/>
    <lineage>
        <taxon>Eukaryota</taxon>
        <taxon>Metazoa</taxon>
        <taxon>Chordata</taxon>
        <taxon>Craniata</taxon>
        <taxon>Vertebrata</taxon>
        <taxon>Euteleostomi</taxon>
        <taxon>Actinopterygii</taxon>
        <taxon>Neopterygii</taxon>
        <taxon>Teleostei</taxon>
        <taxon>Neoteleostei</taxon>
        <taxon>Acanthomorphata</taxon>
        <taxon>Eupercaria</taxon>
        <taxon>Tetraodontiformes</taxon>
        <taxon>Tetradontoidea</taxon>
        <taxon>Tetraodontidae</taxon>
        <taxon>Takifugu</taxon>
    </lineage>
</organism>
<dbReference type="InterPro" id="IPR027430">
    <property type="entry name" value="Retinal_BS"/>
</dbReference>
<dbReference type="FunFam" id="1.20.1070.10:FF:000219">
    <property type="entry name" value="Opsin 5-like 2"/>
    <property type="match status" value="2"/>
</dbReference>
<dbReference type="PROSITE" id="PS00238">
    <property type="entry name" value="OPSIN"/>
    <property type="match status" value="2"/>
</dbReference>
<dbReference type="Pfam" id="PF00001">
    <property type="entry name" value="7tm_1"/>
    <property type="match status" value="2"/>
</dbReference>
<evidence type="ECO:0000256" key="1">
    <source>
        <dbReference type="ARBA" id="ARBA00004141"/>
    </source>
</evidence>
<feature type="domain" description="G-protein coupled receptors family 1 profile" evidence="13">
    <location>
        <begin position="353"/>
        <end position="607"/>
    </location>
</feature>
<evidence type="ECO:0000256" key="12">
    <source>
        <dbReference type="SAM" id="Phobius"/>
    </source>
</evidence>
<evidence type="ECO:0000256" key="8">
    <source>
        <dbReference type="ARBA" id="ARBA00023040"/>
    </source>
</evidence>
<evidence type="ECO:0000256" key="2">
    <source>
        <dbReference type="ARBA" id="ARBA00022543"/>
    </source>
</evidence>
<feature type="transmembrane region" description="Helical" evidence="12">
    <location>
        <begin position="229"/>
        <end position="250"/>
    </location>
</feature>
<evidence type="ECO:0000256" key="10">
    <source>
        <dbReference type="ARBA" id="ARBA00023170"/>
    </source>
</evidence>
<dbReference type="GO" id="GO:0016020">
    <property type="term" value="C:membrane"/>
    <property type="evidence" value="ECO:0007669"/>
    <property type="project" value="UniProtKB-SubCell"/>
</dbReference>
<feature type="transmembrane region" description="Helical" evidence="12">
    <location>
        <begin position="551"/>
        <end position="569"/>
    </location>
</feature>
<dbReference type="Gene3D" id="1.20.1070.10">
    <property type="entry name" value="Rhodopsin 7-helix transmembrane proteins"/>
    <property type="match status" value="2"/>
</dbReference>
<dbReference type="GO" id="GO:0004930">
    <property type="term" value="F:G protein-coupled receptor activity"/>
    <property type="evidence" value="ECO:0007669"/>
    <property type="project" value="UniProtKB-KW"/>
</dbReference>
<evidence type="ECO:0000256" key="4">
    <source>
        <dbReference type="ARBA" id="ARBA00022692"/>
    </source>
</evidence>
<dbReference type="PROSITE" id="PS50262">
    <property type="entry name" value="G_PROTEIN_RECEP_F1_2"/>
    <property type="match status" value="2"/>
</dbReference>
<dbReference type="AlphaFoldDB" id="A0A5C6NU20"/>
<dbReference type="GO" id="GO:0007602">
    <property type="term" value="P:phototransduction"/>
    <property type="evidence" value="ECO:0007669"/>
    <property type="project" value="UniProtKB-KW"/>
</dbReference>
<evidence type="ECO:0000256" key="3">
    <source>
        <dbReference type="ARBA" id="ARBA00022606"/>
    </source>
</evidence>
<feature type="transmembrane region" description="Helical" evidence="12">
    <location>
        <begin position="20"/>
        <end position="39"/>
    </location>
</feature>
<keyword evidence="8" id="KW-0297">G-protein coupled receptor</keyword>
<dbReference type="SUPFAM" id="SSF81321">
    <property type="entry name" value="Family A G protein-coupled receptor-like"/>
    <property type="match status" value="2"/>
</dbReference>
<dbReference type="Proteomes" id="UP000324091">
    <property type="component" value="Chromosome 19"/>
</dbReference>
<feature type="transmembrane region" description="Helical" evidence="12">
    <location>
        <begin position="498"/>
        <end position="530"/>
    </location>
</feature>
<evidence type="ECO:0000256" key="6">
    <source>
        <dbReference type="ARBA" id="ARBA00022989"/>
    </source>
</evidence>
<keyword evidence="4 12" id="KW-0812">Transmembrane</keyword>
<proteinExistence type="predicted"/>
<keyword evidence="11" id="KW-0807">Transducer</keyword>
<keyword evidence="9 12" id="KW-0472">Membrane</keyword>
<keyword evidence="7" id="KW-0157">Chromophore</keyword>
<sequence>MDDKFTSKLSPAVDLWAGTYLVFIALLSVLGNASVLFSAGRRLSVLKAPELLTVNLAVTDIGMALSMYPLSIASAFNHAWMGGDASCLYYGLMGMIFSITSIMTLAVMGMIRFLVTGSPPRKGIKFQKKTISVVISAIWLYACLWAVFPILGWGSYGPEPFGIACSVDWMGYGESLNNATFISTLSVLCTFLPYLVIVFTYFGIAWKLHRAYRSIKSSDIQYTNVERRITLMAVMISSGFLIAWTPYVAVSFWSMRNSQRQGHMAPSVTLLPCLFAKSSTAYNPFIYFFFQRNTGHKLLPFHRHAFSCSDRADSSREGEKEESKVSKNLGFTCFGAGTYETCPGLAGVLSIIGNLLVIITAVKRSSKMKPPELLCVNLAVTDLGAAVTMYPLSVASAWSHRWIGGDATCIYYGLVGFLFGVASIMNLTILAIVRFTVSLNLQSPKEKITWKSVKIMCMWVWLYSIMWAMFPILGWGRYGPEPFGISCSLAWGQMKDEGFSFVVTIFSLNLAVPAVIIIGCYFGIAIKLYFTYKKTLNTNQIPVIIKLHRRLLIIAVLISVGFLGCWAPYGLVSLWSILKDSSSIPPEVSLLPCMFAKSSTVYNPIIYYMFSQSFRMEVQQLFLWCPSFKFCRTSSNNGNETTIYMVSTGKTPMSAQTIQETSHTVILN</sequence>
<keyword evidence="2" id="KW-0600">Photoreceptor protein</keyword>
<name>A0A5C6NU20_9TELE</name>
<keyword evidence="15" id="KW-1185">Reference proteome</keyword>
<keyword evidence="6 12" id="KW-1133">Transmembrane helix</keyword>
<evidence type="ECO:0000256" key="7">
    <source>
        <dbReference type="ARBA" id="ARBA00022991"/>
    </source>
</evidence>
<evidence type="ECO:0000313" key="14">
    <source>
        <dbReference type="EMBL" id="TWW69107.1"/>
    </source>
</evidence>
<feature type="transmembrane region" description="Helical" evidence="12">
    <location>
        <begin position="51"/>
        <end position="76"/>
    </location>
</feature>
<dbReference type="InterPro" id="IPR000276">
    <property type="entry name" value="GPCR_Rhodpsn"/>
</dbReference>
<reference evidence="14 15" key="1">
    <citation type="submission" date="2019-04" db="EMBL/GenBank/DDBJ databases">
        <title>Chromosome genome assembly for Takifugu flavidus.</title>
        <authorList>
            <person name="Xiao S."/>
        </authorList>
    </citation>
    <scope>NUCLEOTIDE SEQUENCE [LARGE SCALE GENOMIC DNA]</scope>
    <source>
        <strain evidence="14">HTHZ2018</strain>
        <tissue evidence="14">Muscle</tissue>
    </source>
</reference>
<comment type="caution">
    <text evidence="14">The sequence shown here is derived from an EMBL/GenBank/DDBJ whole genome shotgun (WGS) entry which is preliminary data.</text>
</comment>
<keyword evidence="3" id="KW-0716">Sensory transduction</keyword>
<dbReference type="CDD" id="cd15074">
    <property type="entry name" value="7tmA_Opsin5_neuropsin"/>
    <property type="match status" value="1"/>
</dbReference>
<dbReference type="GO" id="GO:0009881">
    <property type="term" value="F:photoreceptor activity"/>
    <property type="evidence" value="ECO:0007669"/>
    <property type="project" value="UniProtKB-KW"/>
</dbReference>
<feature type="transmembrane region" description="Helical" evidence="12">
    <location>
        <begin position="589"/>
        <end position="610"/>
    </location>
</feature>
<comment type="subcellular location">
    <subcellularLocation>
        <location evidence="1">Membrane</location>
        <topology evidence="1">Multi-pass membrane protein</topology>
    </subcellularLocation>
</comment>
<feature type="transmembrane region" description="Helical" evidence="12">
    <location>
        <begin position="410"/>
        <end position="437"/>
    </location>
</feature>
<evidence type="ECO:0000256" key="11">
    <source>
        <dbReference type="ARBA" id="ARBA00023224"/>
    </source>
</evidence>
<dbReference type="PRINTS" id="PR00237">
    <property type="entry name" value="GPCRRHODOPSN"/>
</dbReference>
<evidence type="ECO:0000259" key="13">
    <source>
        <dbReference type="PROSITE" id="PS50262"/>
    </source>
</evidence>